<dbReference type="Pfam" id="PF13424">
    <property type="entry name" value="TPR_12"/>
    <property type="match status" value="1"/>
</dbReference>
<protein>
    <recommendedName>
        <fullName evidence="4">Tetratricopeptide repeat protein</fullName>
    </recommendedName>
</protein>
<evidence type="ECO:0008006" key="4">
    <source>
        <dbReference type="Google" id="ProtNLM"/>
    </source>
</evidence>
<name>A0A1L9AZ28_9BACT</name>
<dbReference type="SMART" id="SM00028">
    <property type="entry name" value="TPR"/>
    <property type="match status" value="2"/>
</dbReference>
<reference evidence="3" key="1">
    <citation type="submission" date="2016-11" db="EMBL/GenBank/DDBJ databases">
        <authorList>
            <person name="Shukria A."/>
            <person name="Stevens D.C."/>
        </authorList>
    </citation>
    <scope>NUCLEOTIDE SEQUENCE [LARGE SCALE GENOMIC DNA]</scope>
    <source>
        <strain evidence="3">Cbfe23</strain>
    </source>
</reference>
<evidence type="ECO:0000256" key="1">
    <source>
        <dbReference type="SAM" id="Coils"/>
    </source>
</evidence>
<feature type="coiled-coil region" evidence="1">
    <location>
        <begin position="270"/>
        <end position="297"/>
    </location>
</feature>
<keyword evidence="3" id="KW-1185">Reference proteome</keyword>
<dbReference type="AlphaFoldDB" id="A0A1L9AZ28"/>
<dbReference type="OrthoDB" id="174989at2"/>
<gene>
    <name evidence="2" type="ORF">BON30_40235</name>
</gene>
<accession>A0A1L9AZ28</accession>
<dbReference type="Proteomes" id="UP000182229">
    <property type="component" value="Unassembled WGS sequence"/>
</dbReference>
<sequence length="374" mass="42323">MSALSLTAKGEEEWQALRYHIEWSKGFVLVFLFVPDESIQTLLRERLERICLMRTAPLEKVSPRDPATLIEDVLEPIRQPSSVLTEAHSPLWIDLASGRGDEWGRARDNLLSRVNEHREWLRRLERPVVWVLPSGYRPRLREIAPDLWAIRGYSLDLGEQGLTAAENEAVAPMDPPEPERAMDLGSTHSAANSVDEALLKEWARIEHTPSKEPGVFYAGWRAADVALRLGRLELARDISADVLARARNLVSEDQDATNWLSTALHQVGDVAQAMGRLEEAEEAHRESLELRRGLRERLGDTPQVLRDLSVSLTLLADVLGARGKIDDALKNYDEARRLRQRLALALPHIVEHEFVVKALDKLIEDLRHTPPQQP</sequence>
<dbReference type="SUPFAM" id="SSF48452">
    <property type="entry name" value="TPR-like"/>
    <property type="match status" value="1"/>
</dbReference>
<dbReference type="Gene3D" id="1.25.40.10">
    <property type="entry name" value="Tetratricopeptide repeat domain"/>
    <property type="match status" value="1"/>
</dbReference>
<reference evidence="2 3" key="2">
    <citation type="submission" date="2016-12" db="EMBL/GenBank/DDBJ databases">
        <title>Draft Genome Sequence of Cystobacter ferrugineus Strain Cbfe23.</title>
        <authorList>
            <person name="Akbar S."/>
            <person name="Dowd S.E."/>
            <person name="Stevens D.C."/>
        </authorList>
    </citation>
    <scope>NUCLEOTIDE SEQUENCE [LARGE SCALE GENOMIC DNA]</scope>
    <source>
        <strain evidence="2 3">Cbfe23</strain>
    </source>
</reference>
<keyword evidence="1" id="KW-0175">Coiled coil</keyword>
<evidence type="ECO:0000313" key="2">
    <source>
        <dbReference type="EMBL" id="OJH35278.1"/>
    </source>
</evidence>
<evidence type="ECO:0000313" key="3">
    <source>
        <dbReference type="Proteomes" id="UP000182229"/>
    </source>
</evidence>
<dbReference type="STRING" id="83449.BON30_40235"/>
<dbReference type="InterPro" id="IPR019734">
    <property type="entry name" value="TPR_rpt"/>
</dbReference>
<dbReference type="RefSeq" id="WP_071903860.1">
    <property type="nucleotide sequence ID" value="NZ_MPIN01000015.1"/>
</dbReference>
<organism evidence="2 3">
    <name type="scientific">Cystobacter ferrugineus</name>
    <dbReference type="NCBI Taxonomy" id="83449"/>
    <lineage>
        <taxon>Bacteria</taxon>
        <taxon>Pseudomonadati</taxon>
        <taxon>Myxococcota</taxon>
        <taxon>Myxococcia</taxon>
        <taxon>Myxococcales</taxon>
        <taxon>Cystobacterineae</taxon>
        <taxon>Archangiaceae</taxon>
        <taxon>Cystobacter</taxon>
    </lineage>
</organism>
<proteinExistence type="predicted"/>
<dbReference type="EMBL" id="MPIN01000015">
    <property type="protein sequence ID" value="OJH35278.1"/>
    <property type="molecule type" value="Genomic_DNA"/>
</dbReference>
<comment type="caution">
    <text evidence="2">The sequence shown here is derived from an EMBL/GenBank/DDBJ whole genome shotgun (WGS) entry which is preliminary data.</text>
</comment>
<dbReference type="InterPro" id="IPR011990">
    <property type="entry name" value="TPR-like_helical_dom_sf"/>
</dbReference>